<dbReference type="InterPro" id="IPR050469">
    <property type="entry name" value="Diguanylate_Cyclase"/>
</dbReference>
<accession>A0ABT9U1L3</accession>
<dbReference type="Gene3D" id="3.30.70.270">
    <property type="match status" value="1"/>
</dbReference>
<feature type="transmembrane region" description="Helical" evidence="1">
    <location>
        <begin position="112"/>
        <end position="134"/>
    </location>
</feature>
<feature type="transmembrane region" description="Helical" evidence="1">
    <location>
        <begin position="12"/>
        <end position="33"/>
    </location>
</feature>
<dbReference type="Proteomes" id="UP001229346">
    <property type="component" value="Unassembled WGS sequence"/>
</dbReference>
<feature type="domain" description="GGDEF" evidence="2">
    <location>
        <begin position="210"/>
        <end position="342"/>
    </location>
</feature>
<dbReference type="RefSeq" id="WP_307204724.1">
    <property type="nucleotide sequence ID" value="NZ_JAUSSU010000005.1"/>
</dbReference>
<dbReference type="PANTHER" id="PTHR45138:SF9">
    <property type="entry name" value="DIGUANYLATE CYCLASE DGCM-RELATED"/>
    <property type="match status" value="1"/>
</dbReference>
<keyword evidence="1" id="KW-0812">Transmembrane</keyword>
<reference evidence="3 4" key="1">
    <citation type="submission" date="2023-07" db="EMBL/GenBank/DDBJ databases">
        <title>Sorghum-associated microbial communities from plants grown in Nebraska, USA.</title>
        <authorList>
            <person name="Schachtman D."/>
        </authorList>
    </citation>
    <scope>NUCLEOTIDE SEQUENCE [LARGE SCALE GENOMIC DNA]</scope>
    <source>
        <strain evidence="3 4">CC482</strain>
    </source>
</reference>
<dbReference type="InterPro" id="IPR029787">
    <property type="entry name" value="Nucleotide_cyclase"/>
</dbReference>
<dbReference type="PROSITE" id="PS50887">
    <property type="entry name" value="GGDEF"/>
    <property type="match status" value="1"/>
</dbReference>
<keyword evidence="1" id="KW-0472">Membrane</keyword>
<dbReference type="InterPro" id="IPR043128">
    <property type="entry name" value="Rev_trsase/Diguanyl_cyclase"/>
</dbReference>
<evidence type="ECO:0000313" key="3">
    <source>
        <dbReference type="EMBL" id="MDQ0113522.1"/>
    </source>
</evidence>
<feature type="transmembrane region" description="Helical" evidence="1">
    <location>
        <begin position="82"/>
        <end position="106"/>
    </location>
</feature>
<dbReference type="PANTHER" id="PTHR45138">
    <property type="entry name" value="REGULATORY COMPONENTS OF SENSORY TRANSDUCTION SYSTEM"/>
    <property type="match status" value="1"/>
</dbReference>
<evidence type="ECO:0000256" key="1">
    <source>
        <dbReference type="SAM" id="Phobius"/>
    </source>
</evidence>
<gene>
    <name evidence="3" type="ORF">J2T15_002963</name>
</gene>
<organism evidence="3 4">
    <name type="scientific">Paenibacillus harenae</name>
    <dbReference type="NCBI Taxonomy" id="306543"/>
    <lineage>
        <taxon>Bacteria</taxon>
        <taxon>Bacillati</taxon>
        <taxon>Bacillota</taxon>
        <taxon>Bacilli</taxon>
        <taxon>Bacillales</taxon>
        <taxon>Paenibacillaceae</taxon>
        <taxon>Paenibacillus</taxon>
    </lineage>
</organism>
<evidence type="ECO:0000313" key="4">
    <source>
        <dbReference type="Proteomes" id="UP001229346"/>
    </source>
</evidence>
<protein>
    <submittedName>
        <fullName evidence="3">Diguanylate cyclase (GGDEF)-like protein</fullName>
    </submittedName>
</protein>
<evidence type="ECO:0000259" key="2">
    <source>
        <dbReference type="PROSITE" id="PS50887"/>
    </source>
</evidence>
<keyword evidence="1" id="KW-1133">Transmembrane helix</keyword>
<feature type="transmembrane region" description="Helical" evidence="1">
    <location>
        <begin position="39"/>
        <end position="61"/>
    </location>
</feature>
<dbReference type="InterPro" id="IPR000160">
    <property type="entry name" value="GGDEF_dom"/>
</dbReference>
<dbReference type="NCBIfam" id="TIGR00254">
    <property type="entry name" value="GGDEF"/>
    <property type="match status" value="1"/>
</dbReference>
<name>A0ABT9U1L3_PAEHA</name>
<comment type="caution">
    <text evidence="3">The sequence shown here is derived from an EMBL/GenBank/DDBJ whole genome shotgun (WGS) entry which is preliminary data.</text>
</comment>
<sequence>MNFKNDHFLERIFSLLRWFFLVVAGIVYVFYYLQTKEDTWRFALLLGFGLLYMGTAEWVLLRAPRRSPRYSAMTKLAVGADMAAYIALIAFTGGTSSPLLPIAYLIILHASIYWNVRGGILTALIMNAACFAITQLQPADGGPDRLLYLALNSCFFLLVGLLGGLIVARERRYRNEKRFYQELAKRDYLTGLHNHRAFQENLQTQLRLQKPFTLVMADIDHFKKINDQYGHITGDLVLKQVGHLLEACIPDKQGTVYRYGGEEFAIILHTQQEDAANRLLENFRNALSQISFESIGASFGVTMSFGAVIRSEEWTDDVVKAADLLLYSAKKQGRNCIVWGVANR</sequence>
<dbReference type="EMBL" id="JAUSSU010000005">
    <property type="protein sequence ID" value="MDQ0113522.1"/>
    <property type="molecule type" value="Genomic_DNA"/>
</dbReference>
<keyword evidence="4" id="KW-1185">Reference proteome</keyword>
<dbReference type="Pfam" id="PF00990">
    <property type="entry name" value="GGDEF"/>
    <property type="match status" value="1"/>
</dbReference>
<dbReference type="SUPFAM" id="SSF55073">
    <property type="entry name" value="Nucleotide cyclase"/>
    <property type="match status" value="1"/>
</dbReference>
<feature type="transmembrane region" description="Helical" evidence="1">
    <location>
        <begin position="146"/>
        <end position="168"/>
    </location>
</feature>
<dbReference type="CDD" id="cd01949">
    <property type="entry name" value="GGDEF"/>
    <property type="match status" value="1"/>
</dbReference>
<dbReference type="SMART" id="SM00267">
    <property type="entry name" value="GGDEF"/>
    <property type="match status" value="1"/>
</dbReference>
<proteinExistence type="predicted"/>